<dbReference type="EMBL" id="JACCHL010000001">
    <property type="protein sequence ID" value="NYH52701.1"/>
    <property type="molecule type" value="Genomic_DNA"/>
</dbReference>
<protein>
    <recommendedName>
        <fullName evidence="3">Trypsin-co-occurring domain-containing protein</fullName>
    </recommendedName>
</protein>
<feature type="region of interest" description="Disordered" evidence="2">
    <location>
        <begin position="87"/>
        <end position="108"/>
    </location>
</feature>
<keyword evidence="1" id="KW-0175">Coiled coil</keyword>
<evidence type="ECO:0000313" key="4">
    <source>
        <dbReference type="EMBL" id="NYH52701.1"/>
    </source>
</evidence>
<evidence type="ECO:0000313" key="5">
    <source>
        <dbReference type="Proteomes" id="UP000584931"/>
    </source>
</evidence>
<dbReference type="InterPro" id="IPR045608">
    <property type="entry name" value="Trypco2"/>
</dbReference>
<proteinExistence type="predicted"/>
<feature type="coiled-coil region" evidence="1">
    <location>
        <begin position="4"/>
        <end position="31"/>
    </location>
</feature>
<dbReference type="Proteomes" id="UP000584931">
    <property type="component" value="Unassembled WGS sequence"/>
</dbReference>
<reference evidence="4 5" key="1">
    <citation type="submission" date="2020-07" db="EMBL/GenBank/DDBJ databases">
        <title>Sequencing the genomes of 1000 actinobacteria strains.</title>
        <authorList>
            <person name="Klenk H.-P."/>
        </authorList>
    </citation>
    <scope>NUCLEOTIDE SEQUENCE [LARGE SCALE GENOMIC DNA]</scope>
    <source>
        <strain evidence="4 5">DSM 45278</strain>
    </source>
</reference>
<comment type="caution">
    <text evidence="4">The sequence shown here is derived from an EMBL/GenBank/DDBJ whole genome shotgun (WGS) entry which is preliminary data.</text>
</comment>
<feature type="domain" description="Trypsin-co-occurring" evidence="3">
    <location>
        <begin position="5"/>
        <end position="81"/>
    </location>
</feature>
<evidence type="ECO:0000256" key="1">
    <source>
        <dbReference type="SAM" id="Coils"/>
    </source>
</evidence>
<dbReference type="AlphaFoldDB" id="A0A7Y9XBG0"/>
<dbReference type="RefSeq" id="WP_179810018.1">
    <property type="nucleotide sequence ID" value="NZ_JACCHL010000001.1"/>
</dbReference>
<evidence type="ECO:0000256" key="2">
    <source>
        <dbReference type="SAM" id="MobiDB-lite"/>
    </source>
</evidence>
<organism evidence="4 5">
    <name type="scientific">Nocardiopsis sinuspersici</name>
    <dbReference type="NCBI Taxonomy" id="501010"/>
    <lineage>
        <taxon>Bacteria</taxon>
        <taxon>Bacillati</taxon>
        <taxon>Actinomycetota</taxon>
        <taxon>Actinomycetes</taxon>
        <taxon>Streptosporangiales</taxon>
        <taxon>Nocardiopsidaceae</taxon>
        <taxon>Nocardiopsis</taxon>
    </lineage>
</organism>
<evidence type="ECO:0000259" key="3">
    <source>
        <dbReference type="Pfam" id="PF19631"/>
    </source>
</evidence>
<name>A0A7Y9XBG0_9ACTN</name>
<dbReference type="Pfam" id="PF19631">
    <property type="entry name" value="Trypco2"/>
    <property type="match status" value="1"/>
</dbReference>
<sequence length="108" mass="11566">MSPSIGLAQAIERLRKELDDARREGEGHEIGIEIVEAEVELLLEVHKEGSGKSGVNFGVVSVGADGKVGSKDTHRITLKLAVTRPDGRNLSIASRNRPVPEDDGTPDD</sequence>
<gene>
    <name evidence="4" type="ORF">HNR06_002290</name>
</gene>
<accession>A0A7Y9XBG0</accession>